<reference evidence="2 3" key="1">
    <citation type="journal article" date="2022" name="G3 (Bethesda)">
        <title>Whole-genome sequence and methylome profiling of the almond [Prunus dulcis (Mill.) D.A. Webb] cultivar 'Nonpareil'.</title>
        <authorList>
            <person name="D'Amico-Willman K.M."/>
            <person name="Ouma W.Z."/>
            <person name="Meulia T."/>
            <person name="Sideli G.M."/>
            <person name="Gradziel T.M."/>
            <person name="Fresnedo-Ramirez J."/>
        </authorList>
    </citation>
    <scope>NUCLEOTIDE SEQUENCE [LARGE SCALE GENOMIC DNA]</scope>
    <source>
        <strain evidence="2">Clone GOH B32 T37-40</strain>
    </source>
</reference>
<evidence type="ECO:0000313" key="3">
    <source>
        <dbReference type="Proteomes" id="UP001054821"/>
    </source>
</evidence>
<evidence type="ECO:0000313" key="2">
    <source>
        <dbReference type="EMBL" id="KAI5349209.1"/>
    </source>
</evidence>
<feature type="coiled-coil region" evidence="1">
    <location>
        <begin position="50"/>
        <end position="84"/>
    </location>
</feature>
<dbReference type="AlphaFoldDB" id="A0AAD4ZKJ0"/>
<evidence type="ECO:0000256" key="1">
    <source>
        <dbReference type="SAM" id="Coils"/>
    </source>
</evidence>
<accession>A0AAD4ZKJ0</accession>
<comment type="caution">
    <text evidence="2">The sequence shown here is derived from an EMBL/GenBank/DDBJ whole genome shotgun (WGS) entry which is preliminary data.</text>
</comment>
<organism evidence="2 3">
    <name type="scientific">Prunus dulcis</name>
    <name type="common">Almond</name>
    <name type="synonym">Amygdalus dulcis</name>
    <dbReference type="NCBI Taxonomy" id="3755"/>
    <lineage>
        <taxon>Eukaryota</taxon>
        <taxon>Viridiplantae</taxon>
        <taxon>Streptophyta</taxon>
        <taxon>Embryophyta</taxon>
        <taxon>Tracheophyta</taxon>
        <taxon>Spermatophyta</taxon>
        <taxon>Magnoliopsida</taxon>
        <taxon>eudicotyledons</taxon>
        <taxon>Gunneridae</taxon>
        <taxon>Pentapetalae</taxon>
        <taxon>rosids</taxon>
        <taxon>fabids</taxon>
        <taxon>Rosales</taxon>
        <taxon>Rosaceae</taxon>
        <taxon>Amygdaloideae</taxon>
        <taxon>Amygdaleae</taxon>
        <taxon>Prunus</taxon>
    </lineage>
</organism>
<name>A0AAD4ZKJ0_PRUDU</name>
<keyword evidence="3" id="KW-1185">Reference proteome</keyword>
<dbReference type="EMBL" id="JAJFAZ020000001">
    <property type="protein sequence ID" value="KAI5349209.1"/>
    <property type="molecule type" value="Genomic_DNA"/>
</dbReference>
<sequence length="95" mass="10845">MELSEIEELPKRLFREKLRCAFRLQASRAITVAERAKKAYDDDRAKVAKARKVLQDHANLVKDKEALERKVKATKANLSEMMETSDASIQAARDV</sequence>
<proteinExistence type="predicted"/>
<keyword evidence="1" id="KW-0175">Coiled coil</keyword>
<protein>
    <submittedName>
        <fullName evidence="2">Uncharacterized protein</fullName>
    </submittedName>
</protein>
<gene>
    <name evidence="2" type="ORF">L3X38_002096</name>
</gene>
<dbReference type="Proteomes" id="UP001054821">
    <property type="component" value="Chromosome 1"/>
</dbReference>